<reference evidence="1 2" key="1">
    <citation type="submission" date="2007-10" db="EMBL/GenBank/DDBJ databases">
        <title>Complete sequence of Desulfococcus oleovorans Hxd3.</title>
        <authorList>
            <consortium name="US DOE Joint Genome Institute"/>
            <person name="Copeland A."/>
            <person name="Lucas S."/>
            <person name="Lapidus A."/>
            <person name="Barry K."/>
            <person name="Glavina del Rio T."/>
            <person name="Dalin E."/>
            <person name="Tice H."/>
            <person name="Pitluck S."/>
            <person name="Kiss H."/>
            <person name="Brettin T."/>
            <person name="Bruce D."/>
            <person name="Detter J.C."/>
            <person name="Han C."/>
            <person name="Schmutz J."/>
            <person name="Larimer F."/>
            <person name="Land M."/>
            <person name="Hauser L."/>
            <person name="Kyrpides N."/>
            <person name="Kim E."/>
            <person name="Wawrik B."/>
            <person name="Richardson P."/>
        </authorList>
    </citation>
    <scope>NUCLEOTIDE SEQUENCE [LARGE SCALE GENOMIC DNA]</scope>
    <source>
        <strain evidence="2">DSM 6200 / JCM 39069 / Hxd3</strain>
    </source>
</reference>
<dbReference type="HOGENOM" id="CLU_1956055_0_0_7"/>
<dbReference type="Proteomes" id="UP000008561">
    <property type="component" value="Chromosome"/>
</dbReference>
<accession>A8ZUN5</accession>
<evidence type="ECO:0000313" key="2">
    <source>
        <dbReference type="Proteomes" id="UP000008561"/>
    </source>
</evidence>
<proteinExistence type="predicted"/>
<name>A8ZUN5_DESOH</name>
<protein>
    <submittedName>
        <fullName evidence="1">Uncharacterized protein</fullName>
    </submittedName>
</protein>
<dbReference type="KEGG" id="dol:Dole_0638"/>
<gene>
    <name evidence="1" type="ordered locus">Dole_0638</name>
</gene>
<evidence type="ECO:0000313" key="1">
    <source>
        <dbReference type="EMBL" id="ABW66448.1"/>
    </source>
</evidence>
<sequence length="128" mass="14090">MNTKTWRSGRGMLTLKTLKGWPPLTERTLLTPGQAARKFCLACVGSASDVRQCGGDELTGGGSCPLFPHRRGKGRPSVKTIRQECMACMCNSPKLVRECGNMACSLWPFRMAKNPNMVRRKNMVEQGG</sequence>
<organism evidence="1 2">
    <name type="scientific">Desulfosudis oleivorans (strain DSM 6200 / JCM 39069 / Hxd3)</name>
    <name type="common">Desulfococcus oleovorans</name>
    <dbReference type="NCBI Taxonomy" id="96561"/>
    <lineage>
        <taxon>Bacteria</taxon>
        <taxon>Pseudomonadati</taxon>
        <taxon>Thermodesulfobacteriota</taxon>
        <taxon>Desulfobacteria</taxon>
        <taxon>Desulfobacterales</taxon>
        <taxon>Desulfosudaceae</taxon>
        <taxon>Desulfosudis</taxon>
    </lineage>
</organism>
<dbReference type="AlphaFoldDB" id="A8ZUN5"/>
<keyword evidence="2" id="KW-1185">Reference proteome</keyword>
<dbReference type="EMBL" id="CP000859">
    <property type="protein sequence ID" value="ABW66448.1"/>
    <property type="molecule type" value="Genomic_DNA"/>
</dbReference>